<sequence>MLCARNNAYFFSCDIRHMFRQIEINPKERHFQKFLWKQGPNKFVQIYRLKILTYGTTSAYYLSTRMLKQLAIDEEDNFPITANIILQDVYLDDILTECSNLKKLEILKSELEQLSERAILSLHKFCKNAKLSCGEQVIGPLSLKEIEKAKLLLPQSVQRVEFFEDIENLKKGEPVP</sequence>
<dbReference type="Gene3D" id="3.30.70.270">
    <property type="match status" value="1"/>
</dbReference>
<dbReference type="Proteomes" id="UP000887013">
    <property type="component" value="Unassembled WGS sequence"/>
</dbReference>
<keyword evidence="2" id="KW-1185">Reference proteome</keyword>
<dbReference type="EMBL" id="BMAW01015455">
    <property type="protein sequence ID" value="GFT43894.1"/>
    <property type="molecule type" value="Genomic_DNA"/>
</dbReference>
<dbReference type="PANTHER" id="PTHR47331:SF5">
    <property type="entry name" value="RIBONUCLEASE H"/>
    <property type="match status" value="1"/>
</dbReference>
<dbReference type="InterPro" id="IPR043502">
    <property type="entry name" value="DNA/RNA_pol_sf"/>
</dbReference>
<name>A0A8X6NZC1_NEPPI</name>
<dbReference type="InterPro" id="IPR043128">
    <property type="entry name" value="Rev_trsase/Diguanyl_cyclase"/>
</dbReference>
<dbReference type="SUPFAM" id="SSF56672">
    <property type="entry name" value="DNA/RNA polymerases"/>
    <property type="match status" value="1"/>
</dbReference>
<dbReference type="Gene3D" id="3.10.10.10">
    <property type="entry name" value="HIV Type 1 Reverse Transcriptase, subunit A, domain 1"/>
    <property type="match status" value="1"/>
</dbReference>
<dbReference type="PANTHER" id="PTHR47331">
    <property type="entry name" value="PHD-TYPE DOMAIN-CONTAINING PROTEIN"/>
    <property type="match status" value="1"/>
</dbReference>
<evidence type="ECO:0000313" key="2">
    <source>
        <dbReference type="Proteomes" id="UP000887013"/>
    </source>
</evidence>
<evidence type="ECO:0000313" key="1">
    <source>
        <dbReference type="EMBL" id="GFT43894.1"/>
    </source>
</evidence>
<organism evidence="1 2">
    <name type="scientific">Nephila pilipes</name>
    <name type="common">Giant wood spider</name>
    <name type="synonym">Nephila maculata</name>
    <dbReference type="NCBI Taxonomy" id="299642"/>
    <lineage>
        <taxon>Eukaryota</taxon>
        <taxon>Metazoa</taxon>
        <taxon>Ecdysozoa</taxon>
        <taxon>Arthropoda</taxon>
        <taxon>Chelicerata</taxon>
        <taxon>Arachnida</taxon>
        <taxon>Araneae</taxon>
        <taxon>Araneomorphae</taxon>
        <taxon>Entelegynae</taxon>
        <taxon>Araneoidea</taxon>
        <taxon>Nephilidae</taxon>
        <taxon>Nephila</taxon>
    </lineage>
</organism>
<dbReference type="OrthoDB" id="5977368at2759"/>
<dbReference type="AlphaFoldDB" id="A0A8X6NZC1"/>
<accession>A0A8X6NZC1</accession>
<comment type="caution">
    <text evidence="1">The sequence shown here is derived from an EMBL/GenBank/DDBJ whole genome shotgun (WGS) entry which is preliminary data.</text>
</comment>
<dbReference type="GO" id="GO:0071897">
    <property type="term" value="P:DNA biosynthetic process"/>
    <property type="evidence" value="ECO:0007669"/>
    <property type="project" value="UniProtKB-ARBA"/>
</dbReference>
<reference evidence="1" key="1">
    <citation type="submission" date="2020-08" db="EMBL/GenBank/DDBJ databases">
        <title>Multicomponent nature underlies the extraordinary mechanical properties of spider dragline silk.</title>
        <authorList>
            <person name="Kono N."/>
            <person name="Nakamura H."/>
            <person name="Mori M."/>
            <person name="Yoshida Y."/>
            <person name="Ohtoshi R."/>
            <person name="Malay A.D."/>
            <person name="Moran D.A.P."/>
            <person name="Tomita M."/>
            <person name="Numata K."/>
            <person name="Arakawa K."/>
        </authorList>
    </citation>
    <scope>NUCLEOTIDE SEQUENCE</scope>
</reference>
<gene>
    <name evidence="1" type="primary">AVEN_183602_1</name>
    <name evidence="1" type="ORF">NPIL_216791</name>
</gene>
<proteinExistence type="predicted"/>
<protein>
    <submittedName>
        <fullName evidence="1">DUF1758 domain-containing protein</fullName>
    </submittedName>
</protein>